<accession>A0A1H6DMV9</accession>
<feature type="compositionally biased region" description="Basic residues" evidence="1">
    <location>
        <begin position="257"/>
        <end position="277"/>
    </location>
</feature>
<gene>
    <name evidence="2" type="ORF">SAMN05216223_116167</name>
</gene>
<feature type="region of interest" description="Disordered" evidence="1">
    <location>
        <begin position="207"/>
        <end position="277"/>
    </location>
</feature>
<organism evidence="2 3">
    <name type="scientific">Actinacidiphila yanglinensis</name>
    <dbReference type="NCBI Taxonomy" id="310779"/>
    <lineage>
        <taxon>Bacteria</taxon>
        <taxon>Bacillati</taxon>
        <taxon>Actinomycetota</taxon>
        <taxon>Actinomycetes</taxon>
        <taxon>Kitasatosporales</taxon>
        <taxon>Streptomycetaceae</taxon>
        <taxon>Actinacidiphila</taxon>
    </lineage>
</organism>
<sequence>MSPCSRCQGGDVSGGMVALGDDGGSDEPESGYEMRLHDRGFVYRIEPSAGQQPANPYDLPSTSDAEHFGYGLTKGAARAAAPDPDAPVLAALSKDRRAAWTAALLGTAPHRTQITERGMGTFFYDPNGCVARADAAVYGPSWRKDSFDLESLDARVVHPVLTSPSFLAGQHRWAACMQRAHITAATLPAARAPAEALLTSYLNGKASARHGGTHQTTRRARRHRLPATCGPSRHRDPRAAHRGESAAGRLAANGLGGHRHAHPSARRRLHCVRRSLS</sequence>
<dbReference type="EMBL" id="FNVU01000016">
    <property type="protein sequence ID" value="SEG85925.1"/>
    <property type="molecule type" value="Genomic_DNA"/>
</dbReference>
<evidence type="ECO:0000313" key="3">
    <source>
        <dbReference type="Proteomes" id="UP000236754"/>
    </source>
</evidence>
<feature type="region of interest" description="Disordered" evidence="1">
    <location>
        <begin position="1"/>
        <end position="33"/>
    </location>
</feature>
<evidence type="ECO:0000313" key="2">
    <source>
        <dbReference type="EMBL" id="SEG85925.1"/>
    </source>
</evidence>
<protein>
    <submittedName>
        <fullName evidence="2">Uncharacterized protein</fullName>
    </submittedName>
</protein>
<evidence type="ECO:0000256" key="1">
    <source>
        <dbReference type="SAM" id="MobiDB-lite"/>
    </source>
</evidence>
<dbReference type="AlphaFoldDB" id="A0A1H6DMV9"/>
<feature type="compositionally biased region" description="Basic and acidic residues" evidence="1">
    <location>
        <begin position="233"/>
        <end position="244"/>
    </location>
</feature>
<proteinExistence type="predicted"/>
<keyword evidence="3" id="KW-1185">Reference proteome</keyword>
<reference evidence="2 3" key="1">
    <citation type="submission" date="2016-10" db="EMBL/GenBank/DDBJ databases">
        <authorList>
            <person name="de Groot N.N."/>
        </authorList>
    </citation>
    <scope>NUCLEOTIDE SEQUENCE [LARGE SCALE GENOMIC DNA]</scope>
    <source>
        <strain evidence="2 3">CGMCC 4.2023</strain>
    </source>
</reference>
<feature type="compositionally biased region" description="Basic residues" evidence="1">
    <location>
        <begin position="207"/>
        <end position="225"/>
    </location>
</feature>
<dbReference type="Proteomes" id="UP000236754">
    <property type="component" value="Unassembled WGS sequence"/>
</dbReference>
<name>A0A1H6DMV9_9ACTN</name>